<comment type="caution">
    <text evidence="2">The sequence shown here is derived from an EMBL/GenBank/DDBJ whole genome shotgun (WGS) entry which is preliminary data.</text>
</comment>
<gene>
    <name evidence="2" type="ORF">Pcinc_007706</name>
</gene>
<keyword evidence="3" id="KW-1185">Reference proteome</keyword>
<reference evidence="2" key="1">
    <citation type="submission" date="2023-10" db="EMBL/GenBank/DDBJ databases">
        <title>Genome assemblies of two species of porcelain crab, Petrolisthes cinctipes and Petrolisthes manimaculis (Anomura: Porcellanidae).</title>
        <authorList>
            <person name="Angst P."/>
        </authorList>
    </citation>
    <scope>NUCLEOTIDE SEQUENCE</scope>
    <source>
        <strain evidence="2">PB745_01</strain>
        <tissue evidence="2">Gill</tissue>
    </source>
</reference>
<proteinExistence type="predicted"/>
<feature type="compositionally biased region" description="Basic residues" evidence="1">
    <location>
        <begin position="18"/>
        <end position="28"/>
    </location>
</feature>
<sequence>MTTQPPTATTTTADHYPRPRCHPHRHIHPSAIHHPLSSTTRCHPPPITLTTTLFHPSIHPSTIHNLMPPTTWHHPQSASVHLSSHPSIHYPQPNATYNLASSTTCLHPPQQPSIHPSLVLVTIHPASVPDPNLWDHPGWLADWLAGVQTH</sequence>
<protein>
    <submittedName>
        <fullName evidence="2">Uncharacterized protein</fullName>
    </submittedName>
</protein>
<organism evidence="2 3">
    <name type="scientific">Petrolisthes cinctipes</name>
    <name type="common">Flat porcelain crab</name>
    <dbReference type="NCBI Taxonomy" id="88211"/>
    <lineage>
        <taxon>Eukaryota</taxon>
        <taxon>Metazoa</taxon>
        <taxon>Ecdysozoa</taxon>
        <taxon>Arthropoda</taxon>
        <taxon>Crustacea</taxon>
        <taxon>Multicrustacea</taxon>
        <taxon>Malacostraca</taxon>
        <taxon>Eumalacostraca</taxon>
        <taxon>Eucarida</taxon>
        <taxon>Decapoda</taxon>
        <taxon>Pleocyemata</taxon>
        <taxon>Anomura</taxon>
        <taxon>Galatheoidea</taxon>
        <taxon>Porcellanidae</taxon>
        <taxon>Petrolisthes</taxon>
    </lineage>
</organism>
<dbReference type="AlphaFoldDB" id="A0AAE1GAL0"/>
<feature type="compositionally biased region" description="Low complexity" evidence="1">
    <location>
        <begin position="1"/>
        <end position="13"/>
    </location>
</feature>
<evidence type="ECO:0000313" key="3">
    <source>
        <dbReference type="Proteomes" id="UP001286313"/>
    </source>
</evidence>
<evidence type="ECO:0000313" key="2">
    <source>
        <dbReference type="EMBL" id="KAK3888227.1"/>
    </source>
</evidence>
<dbReference type="Proteomes" id="UP001286313">
    <property type="component" value="Unassembled WGS sequence"/>
</dbReference>
<dbReference type="EMBL" id="JAWQEG010000578">
    <property type="protein sequence ID" value="KAK3888227.1"/>
    <property type="molecule type" value="Genomic_DNA"/>
</dbReference>
<accession>A0AAE1GAL0</accession>
<feature type="region of interest" description="Disordered" evidence="1">
    <location>
        <begin position="1"/>
        <end position="42"/>
    </location>
</feature>
<evidence type="ECO:0000256" key="1">
    <source>
        <dbReference type="SAM" id="MobiDB-lite"/>
    </source>
</evidence>
<name>A0AAE1GAL0_PETCI</name>